<dbReference type="GO" id="GO:0005886">
    <property type="term" value="C:plasma membrane"/>
    <property type="evidence" value="ECO:0007669"/>
    <property type="project" value="TreeGrafter"/>
</dbReference>
<dbReference type="GO" id="GO:0009506">
    <property type="term" value="C:plasmodesma"/>
    <property type="evidence" value="ECO:0007669"/>
    <property type="project" value="TreeGrafter"/>
</dbReference>
<name>A0A8S2AE42_ARAAE</name>
<evidence type="ECO:0000256" key="1">
    <source>
        <dbReference type="ARBA" id="ARBA00004167"/>
    </source>
</evidence>
<dbReference type="Proteomes" id="UP000682877">
    <property type="component" value="Chromosome 5"/>
</dbReference>
<comment type="subcellular location">
    <subcellularLocation>
        <location evidence="1">Membrane</location>
        <topology evidence="1">Single-pass membrane protein</topology>
    </subcellularLocation>
</comment>
<dbReference type="AlphaFoldDB" id="A0A8S2AE42"/>
<feature type="domain" description="Late embryogenesis abundant protein LEA-2 subgroup" evidence="6">
    <location>
        <begin position="73"/>
        <end position="176"/>
    </location>
</feature>
<evidence type="ECO:0000259" key="6">
    <source>
        <dbReference type="Pfam" id="PF03168"/>
    </source>
</evidence>
<sequence>MSKDCGNHGGGKEAAVRRLCGAIIAFIIIVLITIFLVWVILRPTKPRFVLQDATVFAFNLSQPNLLTSNFQITIASRNPNSKIGIYYDRLHVYATYRNQQITLRTAIPPTYQGHKEDNVWSPFVYGTAVPIAPYNSVALGDEQGRGFVDLMIRADGRVRWKVGTLITGKYHIHVRCPAYINLGNKAAGVLVGDNAVKIGRNSIDEIDESQADEFIIVDVSVISANQNLYGVAETLDSFLLLHQLETKNVVAHDILALVGSAATGSLFLIALMTPNWIFCSFDFEILRWNEGQKLTEMRFYLRPLMFVAQDITVMQG</sequence>
<protein>
    <recommendedName>
        <fullName evidence="6">Late embryogenesis abundant protein LEA-2 subgroup domain-containing protein</fullName>
    </recommendedName>
</protein>
<gene>
    <name evidence="7" type="ORF">AARE701A_LOCUS13211</name>
</gene>
<accession>A0A8S2AE42</accession>
<dbReference type="PANTHER" id="PTHR31415">
    <property type="entry name" value="OS05G0367900 PROTEIN"/>
    <property type="match status" value="1"/>
</dbReference>
<keyword evidence="3 5" id="KW-1133">Transmembrane helix</keyword>
<dbReference type="InterPro" id="IPR004864">
    <property type="entry name" value="LEA_2"/>
</dbReference>
<dbReference type="PANTHER" id="PTHR31415:SF51">
    <property type="entry name" value="LATE EMBRYOGENESIS ABUNDANT (LEA) HYDROXYPROLINE-RICH GLYCOPROTEIN FAMILY"/>
    <property type="match status" value="1"/>
</dbReference>
<dbReference type="GO" id="GO:0098542">
    <property type="term" value="P:defense response to other organism"/>
    <property type="evidence" value="ECO:0007669"/>
    <property type="project" value="InterPro"/>
</dbReference>
<keyword evidence="8" id="KW-1185">Reference proteome</keyword>
<keyword evidence="4 5" id="KW-0472">Membrane</keyword>
<dbReference type="InterPro" id="IPR044839">
    <property type="entry name" value="NDR1-like"/>
</dbReference>
<evidence type="ECO:0000313" key="7">
    <source>
        <dbReference type="EMBL" id="CAE6075989.1"/>
    </source>
</evidence>
<keyword evidence="2 5" id="KW-0812">Transmembrane</keyword>
<evidence type="ECO:0000256" key="4">
    <source>
        <dbReference type="ARBA" id="ARBA00023136"/>
    </source>
</evidence>
<evidence type="ECO:0000256" key="2">
    <source>
        <dbReference type="ARBA" id="ARBA00022692"/>
    </source>
</evidence>
<feature type="transmembrane region" description="Helical" evidence="5">
    <location>
        <begin position="20"/>
        <end position="41"/>
    </location>
</feature>
<evidence type="ECO:0000256" key="3">
    <source>
        <dbReference type="ARBA" id="ARBA00022989"/>
    </source>
</evidence>
<evidence type="ECO:0000313" key="8">
    <source>
        <dbReference type="Proteomes" id="UP000682877"/>
    </source>
</evidence>
<dbReference type="EMBL" id="LR999455">
    <property type="protein sequence ID" value="CAE6075989.1"/>
    <property type="molecule type" value="Genomic_DNA"/>
</dbReference>
<evidence type="ECO:0000256" key="5">
    <source>
        <dbReference type="SAM" id="Phobius"/>
    </source>
</evidence>
<dbReference type="Pfam" id="PF03168">
    <property type="entry name" value="LEA_2"/>
    <property type="match status" value="1"/>
</dbReference>
<organism evidence="7 8">
    <name type="scientific">Arabidopsis arenosa</name>
    <name type="common">Sand rock-cress</name>
    <name type="synonym">Cardaminopsis arenosa</name>
    <dbReference type="NCBI Taxonomy" id="38785"/>
    <lineage>
        <taxon>Eukaryota</taxon>
        <taxon>Viridiplantae</taxon>
        <taxon>Streptophyta</taxon>
        <taxon>Embryophyta</taxon>
        <taxon>Tracheophyta</taxon>
        <taxon>Spermatophyta</taxon>
        <taxon>Magnoliopsida</taxon>
        <taxon>eudicotyledons</taxon>
        <taxon>Gunneridae</taxon>
        <taxon>Pentapetalae</taxon>
        <taxon>rosids</taxon>
        <taxon>malvids</taxon>
        <taxon>Brassicales</taxon>
        <taxon>Brassicaceae</taxon>
        <taxon>Camelineae</taxon>
        <taxon>Arabidopsis</taxon>
    </lineage>
</organism>
<reference evidence="7" key="1">
    <citation type="submission" date="2021-01" db="EMBL/GenBank/DDBJ databases">
        <authorList>
            <person name="Bezrukov I."/>
        </authorList>
    </citation>
    <scope>NUCLEOTIDE SEQUENCE</scope>
</reference>
<proteinExistence type="predicted"/>